<dbReference type="KEGG" id="mtc:MT2370.1"/>
<sequence length="51" mass="5134">MTAVPATANIGILVSTSRRSSVVRCHRANGYCAVNGKDFAVGPGTAKGIGT</sequence>
<keyword evidence="2" id="KW-1185">Reference proteome</keyword>
<protein>
    <submittedName>
        <fullName evidence="1">Uncharacterized protein</fullName>
    </submittedName>
</protein>
<evidence type="ECO:0000313" key="1">
    <source>
        <dbReference type="EMBL" id="AAK46661.1"/>
    </source>
</evidence>
<reference evidence="1 2" key="1">
    <citation type="journal article" date="2002" name="J. Bacteriol.">
        <title>Whole-genome comparison of Mycobacterium tuberculosis clinical and laboratory strains.</title>
        <authorList>
            <person name="Fleischmann R.D."/>
            <person name="Alland D."/>
            <person name="Eisen J.A."/>
            <person name="Carpenter L."/>
            <person name="White O."/>
            <person name="Peterson J."/>
            <person name="DeBoy R."/>
            <person name="Dodson R."/>
            <person name="Gwinn M."/>
            <person name="Haft D."/>
            <person name="Hickey E."/>
            <person name="Kolonay J.F."/>
            <person name="Nelson W.C."/>
            <person name="Umayam L.A."/>
            <person name="Ermolaeva M."/>
            <person name="Salzberg S.L."/>
            <person name="Delcher A."/>
            <person name="Utterback T."/>
            <person name="Weidman J."/>
            <person name="Khouri H."/>
            <person name="Gill J."/>
            <person name="Mikula A."/>
            <person name="Bishai W."/>
            <person name="Jacobs Jr W.R.Jr."/>
            <person name="Venter J.C."/>
            <person name="Fraser C.M."/>
        </authorList>
    </citation>
    <scope>NUCLEOTIDE SEQUENCE [LARGE SCALE GENOMIC DNA]</scope>
    <source>
        <strain evidence="2">CDC 1551 / Oshkosh</strain>
    </source>
</reference>
<evidence type="ECO:0000313" key="2">
    <source>
        <dbReference type="Proteomes" id="UP000001020"/>
    </source>
</evidence>
<dbReference type="AlphaFoldDB" id="Q8VJM1"/>
<gene>
    <name evidence="1" type="ordered locus">MT2370.1</name>
</gene>
<dbReference type="EMBL" id="AE000516">
    <property type="protein sequence ID" value="AAK46661.1"/>
    <property type="molecule type" value="Genomic_DNA"/>
</dbReference>
<dbReference type="HOGENOM" id="CLU_3101164_0_0_11"/>
<accession>Q8VJM1</accession>
<dbReference type="Proteomes" id="UP000001020">
    <property type="component" value="Chromosome"/>
</dbReference>
<organism evidence="1 2">
    <name type="scientific">Mycobacterium tuberculosis (strain CDC 1551 / Oshkosh)</name>
    <dbReference type="NCBI Taxonomy" id="83331"/>
    <lineage>
        <taxon>Bacteria</taxon>
        <taxon>Bacillati</taxon>
        <taxon>Actinomycetota</taxon>
        <taxon>Actinomycetes</taxon>
        <taxon>Mycobacteriales</taxon>
        <taxon>Mycobacteriaceae</taxon>
        <taxon>Mycobacterium</taxon>
        <taxon>Mycobacterium tuberculosis complex</taxon>
    </lineage>
</organism>
<name>Q8VJM1_MYCTO</name>
<proteinExistence type="predicted"/>